<keyword evidence="1" id="KW-0732">Signal</keyword>
<accession>A0A1G6PKX6</accession>
<gene>
    <name evidence="4" type="ORF">SAMN04488239_103420</name>
</gene>
<protein>
    <recommendedName>
        <fullName evidence="6">DUF1214 domain-containing protein</fullName>
    </recommendedName>
</protein>
<feature type="domain" description="DUF1254" evidence="3">
    <location>
        <begin position="65"/>
        <end position="176"/>
    </location>
</feature>
<dbReference type="Pfam" id="PF06742">
    <property type="entry name" value="DUF1214"/>
    <property type="match status" value="1"/>
</dbReference>
<dbReference type="EMBL" id="FMZV01000003">
    <property type="protein sequence ID" value="SDC80047.1"/>
    <property type="molecule type" value="Genomic_DNA"/>
</dbReference>
<dbReference type="SUPFAM" id="SSF160935">
    <property type="entry name" value="VPA0735-like"/>
    <property type="match status" value="1"/>
</dbReference>
<dbReference type="InterPro" id="IPR010621">
    <property type="entry name" value="DUF1214"/>
</dbReference>
<dbReference type="RefSeq" id="WP_218128849.1">
    <property type="nucleotide sequence ID" value="NZ_FMZV01000003.1"/>
</dbReference>
<dbReference type="InterPro" id="IPR010679">
    <property type="entry name" value="DUF1254"/>
</dbReference>
<feature type="domain" description="DUF1214" evidence="2">
    <location>
        <begin position="254"/>
        <end position="335"/>
    </location>
</feature>
<dbReference type="Pfam" id="PF06863">
    <property type="entry name" value="DUF1254"/>
    <property type="match status" value="1"/>
</dbReference>
<evidence type="ECO:0008006" key="6">
    <source>
        <dbReference type="Google" id="ProtNLM"/>
    </source>
</evidence>
<organism evidence="4 5">
    <name type="scientific">Ruegeria marina</name>
    <dbReference type="NCBI Taxonomy" id="639004"/>
    <lineage>
        <taxon>Bacteria</taxon>
        <taxon>Pseudomonadati</taxon>
        <taxon>Pseudomonadota</taxon>
        <taxon>Alphaproteobacteria</taxon>
        <taxon>Rhodobacterales</taxon>
        <taxon>Roseobacteraceae</taxon>
        <taxon>Ruegeria</taxon>
    </lineage>
</organism>
<feature type="chain" id="PRO_5011585602" description="DUF1214 domain-containing protein" evidence="1">
    <location>
        <begin position="23"/>
        <end position="352"/>
    </location>
</feature>
<dbReference type="Gene3D" id="2.60.120.600">
    <property type="entry name" value="Domain of unknown function DUF1214, C-terminal domain"/>
    <property type="match status" value="1"/>
</dbReference>
<dbReference type="PANTHER" id="PTHR36509">
    <property type="entry name" value="BLL3101 PROTEIN"/>
    <property type="match status" value="1"/>
</dbReference>
<keyword evidence="5" id="KW-1185">Reference proteome</keyword>
<dbReference type="PANTHER" id="PTHR36509:SF3">
    <property type="entry name" value="SIGNAL PEPTIDE PROTEIN"/>
    <property type="match status" value="1"/>
</dbReference>
<evidence type="ECO:0000313" key="4">
    <source>
        <dbReference type="EMBL" id="SDC80047.1"/>
    </source>
</evidence>
<evidence type="ECO:0000259" key="3">
    <source>
        <dbReference type="Pfam" id="PF06863"/>
    </source>
</evidence>
<dbReference type="AlphaFoldDB" id="A0A1G6PKX6"/>
<dbReference type="STRING" id="639004.SAMN04488239_103420"/>
<reference evidence="5" key="1">
    <citation type="submission" date="2016-10" db="EMBL/GenBank/DDBJ databases">
        <authorList>
            <person name="Varghese N."/>
            <person name="Submissions S."/>
        </authorList>
    </citation>
    <scope>NUCLEOTIDE SEQUENCE [LARGE SCALE GENOMIC DNA]</scope>
    <source>
        <strain evidence="5">CGMCC 1.9108</strain>
    </source>
</reference>
<dbReference type="Proteomes" id="UP000199628">
    <property type="component" value="Unassembled WGS sequence"/>
</dbReference>
<sequence>MTKYFRFTLALAVAATPIASWADQPNVDRMSAHLAGQTIPVNINNYVRAETAGQFERILKMTGGINKLRSFREPTPLDKQSVIRMNRDTLYSFAVVDISEGAKLVMPDAEGRYNSAMIVNEDEYINKVFYEPGTHDLTKEEFDTDYVLVAFRTLVDSSDPADIKKANELQDKFAIEAASSKPYSPPNYDEKSYEELRDLLLKVSNFMPNSEGAFGTREDTNATAHLLGAAFGWGGLPEKDAYYLTFNPKLPVGSYHIEVPKDVPVKAFWSVSVYNKNGFFEKNSKGTYNINSQSGQKNADGSMTVNLGGCEDASRVNCIPLTDGWNYTVRLYRPDSSIRDGSWTFPGVEKSD</sequence>
<evidence type="ECO:0000313" key="5">
    <source>
        <dbReference type="Proteomes" id="UP000199628"/>
    </source>
</evidence>
<dbReference type="InterPro" id="IPR037049">
    <property type="entry name" value="DUF1214_C_sf"/>
</dbReference>
<proteinExistence type="predicted"/>
<evidence type="ECO:0000256" key="1">
    <source>
        <dbReference type="SAM" id="SignalP"/>
    </source>
</evidence>
<name>A0A1G6PKX6_9RHOB</name>
<evidence type="ECO:0000259" key="2">
    <source>
        <dbReference type="Pfam" id="PF06742"/>
    </source>
</evidence>
<feature type="signal peptide" evidence="1">
    <location>
        <begin position="1"/>
        <end position="22"/>
    </location>
</feature>